<feature type="transmembrane region" description="Helical" evidence="6">
    <location>
        <begin position="89"/>
        <end position="109"/>
    </location>
</feature>
<feature type="transmembrane region" description="Helical" evidence="6">
    <location>
        <begin position="31"/>
        <end position="53"/>
    </location>
</feature>
<dbReference type="Proteomes" id="UP000238392">
    <property type="component" value="Unassembled WGS sequence"/>
</dbReference>
<feature type="transmembrane region" description="Helical" evidence="6">
    <location>
        <begin position="65"/>
        <end position="83"/>
    </location>
</feature>
<dbReference type="Pfam" id="PF00892">
    <property type="entry name" value="EamA"/>
    <property type="match status" value="2"/>
</dbReference>
<reference evidence="8 9" key="1">
    <citation type="submission" date="2018-03" db="EMBL/GenBank/DDBJ databases">
        <title>Genomic Encyclopedia of Archaeal and Bacterial Type Strains, Phase II (KMG-II): from individual species to whole genera.</title>
        <authorList>
            <person name="Goeker M."/>
        </authorList>
    </citation>
    <scope>NUCLEOTIDE SEQUENCE [LARGE SCALE GENOMIC DNA]</scope>
    <source>
        <strain evidence="8 9">DSM 100212</strain>
    </source>
</reference>
<feature type="transmembrane region" description="Helical" evidence="6">
    <location>
        <begin position="195"/>
        <end position="217"/>
    </location>
</feature>
<dbReference type="InterPro" id="IPR051258">
    <property type="entry name" value="Diverse_Substrate_Transporter"/>
</dbReference>
<evidence type="ECO:0000256" key="1">
    <source>
        <dbReference type="ARBA" id="ARBA00004651"/>
    </source>
</evidence>
<feature type="transmembrane region" description="Helical" evidence="6">
    <location>
        <begin position="116"/>
        <end position="134"/>
    </location>
</feature>
<keyword evidence="2" id="KW-1003">Cell membrane</keyword>
<feature type="domain" description="EamA" evidence="7">
    <location>
        <begin position="146"/>
        <end position="271"/>
    </location>
</feature>
<keyword evidence="9" id="KW-1185">Reference proteome</keyword>
<evidence type="ECO:0000256" key="6">
    <source>
        <dbReference type="SAM" id="Phobius"/>
    </source>
</evidence>
<dbReference type="EMBL" id="PVTQ01000002">
    <property type="protein sequence ID" value="PRY92434.1"/>
    <property type="molecule type" value="Genomic_DNA"/>
</dbReference>
<dbReference type="GO" id="GO:0005886">
    <property type="term" value="C:plasma membrane"/>
    <property type="evidence" value="ECO:0007669"/>
    <property type="project" value="UniProtKB-SubCell"/>
</dbReference>
<dbReference type="PANTHER" id="PTHR42920">
    <property type="entry name" value="OS03G0707200 PROTEIN-RELATED"/>
    <property type="match status" value="1"/>
</dbReference>
<evidence type="ECO:0000313" key="8">
    <source>
        <dbReference type="EMBL" id="PRY92434.1"/>
    </source>
</evidence>
<feature type="transmembrane region" description="Helical" evidence="6">
    <location>
        <begin position="254"/>
        <end position="276"/>
    </location>
</feature>
<accession>A0A2T0X0R5</accession>
<dbReference type="OrthoDB" id="321830at2"/>
<dbReference type="PANTHER" id="PTHR42920:SF11">
    <property type="entry name" value="INNER MEMBRANE PROTEIN YTFF"/>
    <property type="match status" value="1"/>
</dbReference>
<protein>
    <submittedName>
        <fullName evidence="8">Threonine/homoserine efflux transporter RhtA</fullName>
    </submittedName>
</protein>
<evidence type="ECO:0000256" key="4">
    <source>
        <dbReference type="ARBA" id="ARBA00022989"/>
    </source>
</evidence>
<dbReference type="InterPro" id="IPR037185">
    <property type="entry name" value="EmrE-like"/>
</dbReference>
<gene>
    <name evidence="8" type="ORF">CLV74_102349</name>
</gene>
<dbReference type="AlphaFoldDB" id="A0A2T0X0R5"/>
<name>A0A2T0X0R5_9RHOB</name>
<evidence type="ECO:0000256" key="5">
    <source>
        <dbReference type="ARBA" id="ARBA00023136"/>
    </source>
</evidence>
<organism evidence="8 9">
    <name type="scientific">Donghicola tyrosinivorans</name>
    <dbReference type="NCBI Taxonomy" id="1652492"/>
    <lineage>
        <taxon>Bacteria</taxon>
        <taxon>Pseudomonadati</taxon>
        <taxon>Pseudomonadota</taxon>
        <taxon>Alphaproteobacteria</taxon>
        <taxon>Rhodobacterales</taxon>
        <taxon>Roseobacteraceae</taxon>
        <taxon>Donghicola</taxon>
    </lineage>
</organism>
<keyword evidence="3 6" id="KW-0812">Transmembrane</keyword>
<keyword evidence="4 6" id="KW-1133">Transmembrane helix</keyword>
<keyword evidence="5 6" id="KW-0472">Membrane</keyword>
<dbReference type="SUPFAM" id="SSF103481">
    <property type="entry name" value="Multidrug resistance efflux transporter EmrE"/>
    <property type="match status" value="2"/>
</dbReference>
<evidence type="ECO:0000256" key="3">
    <source>
        <dbReference type="ARBA" id="ARBA00022692"/>
    </source>
</evidence>
<sequence>MRFFVLTAVVMVAFAANSVLNRMAVEGAGMSAMGFAAVRLTSGAVVLWALVGLRGGAMPWRQGPRVTGVLALLGYALCFSLAYEALDAGLGALLLFGMVQITMFLAAVLRREEVPLMRWIGAAVAFGGLVWLLSPGGSTVAMGPAVLMAGAGVAWGLYSLAGRHEREATAGTAANFVLAAPLAGLAWIINGGDVTARGAILACVSGAIASGLGYALWYQLVPRLGAARAAVAQLTVPVIAGLGGALLLAEVPSLRLMLAGALVLGGVALSLSAGSVQAGRR</sequence>
<comment type="subcellular location">
    <subcellularLocation>
        <location evidence="1">Cell membrane</location>
        <topology evidence="1">Multi-pass membrane protein</topology>
    </subcellularLocation>
</comment>
<feature type="transmembrane region" description="Helical" evidence="6">
    <location>
        <begin position="140"/>
        <end position="158"/>
    </location>
</feature>
<dbReference type="RefSeq" id="WP_106262950.1">
    <property type="nucleotide sequence ID" value="NZ_PVTQ01000002.1"/>
</dbReference>
<feature type="transmembrane region" description="Helical" evidence="6">
    <location>
        <begin position="229"/>
        <end position="248"/>
    </location>
</feature>
<comment type="caution">
    <text evidence="8">The sequence shown here is derived from an EMBL/GenBank/DDBJ whole genome shotgun (WGS) entry which is preliminary data.</text>
</comment>
<feature type="domain" description="EamA" evidence="7">
    <location>
        <begin position="6"/>
        <end position="133"/>
    </location>
</feature>
<evidence type="ECO:0000256" key="2">
    <source>
        <dbReference type="ARBA" id="ARBA00022475"/>
    </source>
</evidence>
<feature type="transmembrane region" description="Helical" evidence="6">
    <location>
        <begin position="170"/>
        <end position="189"/>
    </location>
</feature>
<evidence type="ECO:0000259" key="7">
    <source>
        <dbReference type="Pfam" id="PF00892"/>
    </source>
</evidence>
<dbReference type="InterPro" id="IPR000620">
    <property type="entry name" value="EamA_dom"/>
</dbReference>
<proteinExistence type="predicted"/>
<evidence type="ECO:0000313" key="9">
    <source>
        <dbReference type="Proteomes" id="UP000238392"/>
    </source>
</evidence>